<feature type="coiled-coil region" evidence="7">
    <location>
        <begin position="56"/>
        <end position="87"/>
    </location>
</feature>
<evidence type="ECO:0000256" key="4">
    <source>
        <dbReference type="ARBA" id="ARBA00022795"/>
    </source>
</evidence>
<evidence type="ECO:0000256" key="6">
    <source>
        <dbReference type="ARBA" id="ARBA00023225"/>
    </source>
</evidence>
<evidence type="ECO:0000313" key="10">
    <source>
        <dbReference type="Proteomes" id="UP000322294"/>
    </source>
</evidence>
<keyword evidence="7" id="KW-0175">Coiled coil</keyword>
<dbReference type="OrthoDB" id="2375163at2"/>
<dbReference type="InterPro" id="IPR018035">
    <property type="entry name" value="Flagellar_FliH/T3SS_HrpE"/>
</dbReference>
<keyword evidence="6" id="KW-1006">Bacterial flagellum protein export</keyword>
<dbReference type="GO" id="GO:0015031">
    <property type="term" value="P:protein transport"/>
    <property type="evidence" value="ECO:0007669"/>
    <property type="project" value="UniProtKB-KW"/>
</dbReference>
<evidence type="ECO:0000313" key="9">
    <source>
        <dbReference type="EMBL" id="TYP59931.1"/>
    </source>
</evidence>
<comment type="function">
    <text evidence="1">Needed for flagellar regrowth and assembly.</text>
</comment>
<feature type="domain" description="Flagellar assembly protein FliH/Type III secretion system HrpE" evidence="8">
    <location>
        <begin position="115"/>
        <end position="241"/>
    </location>
</feature>
<evidence type="ECO:0000259" key="8">
    <source>
        <dbReference type="Pfam" id="PF02108"/>
    </source>
</evidence>
<keyword evidence="10" id="KW-1185">Reference proteome</keyword>
<protein>
    <submittedName>
        <fullName evidence="9">Flagellar assembly protein FliH</fullName>
    </submittedName>
</protein>
<dbReference type="PANTHER" id="PTHR34982:SF1">
    <property type="entry name" value="FLAGELLAR ASSEMBLY PROTEIN FLIH"/>
    <property type="match status" value="1"/>
</dbReference>
<comment type="caution">
    <text evidence="9">The sequence shown here is derived from an EMBL/GenBank/DDBJ whole genome shotgun (WGS) entry which is preliminary data.</text>
</comment>
<sequence>MSKVLKYTEVLRERPFRIKDIPVKVSNLADISRERVQLPIELFFKDRASKLYDDAMEKAIEIIENAKKESERLIKEAKERQEQIKREAFEKGYSDGFRQGSEDAKKELTGLFEESLRQFNELREILLVQNREYLKTLEKDCLKLAIHIAEKILRKHVEVDNEYIMNLIRAALDKVGEEKDVLVRISEKDYMKLEEKMKEIQYKAGYKKINFIKDPTLSEGDCIIQGSCFELDAGLRTQLDNLQTALKEMEVLEDD</sequence>
<name>A0A5S5AYZ0_9FIRM</name>
<evidence type="ECO:0000256" key="2">
    <source>
        <dbReference type="ARBA" id="ARBA00006602"/>
    </source>
</evidence>
<comment type="similarity">
    <text evidence="2">Belongs to the FliH family.</text>
</comment>
<evidence type="ECO:0000256" key="3">
    <source>
        <dbReference type="ARBA" id="ARBA00022448"/>
    </source>
</evidence>
<keyword evidence="9" id="KW-0969">Cilium</keyword>
<accession>A0A5S5AYZ0</accession>
<evidence type="ECO:0000256" key="5">
    <source>
        <dbReference type="ARBA" id="ARBA00022927"/>
    </source>
</evidence>
<dbReference type="Pfam" id="PF02108">
    <property type="entry name" value="FliH"/>
    <property type="match status" value="1"/>
</dbReference>
<dbReference type="InterPro" id="IPR051472">
    <property type="entry name" value="T3SS_Stator/FliH"/>
</dbReference>
<keyword evidence="3" id="KW-0813">Transport</keyword>
<dbReference type="GO" id="GO:0044781">
    <property type="term" value="P:bacterial-type flagellum organization"/>
    <property type="evidence" value="ECO:0007669"/>
    <property type="project" value="UniProtKB-KW"/>
</dbReference>
<organism evidence="9 10">
    <name type="scientific">Thermosediminibacter litoriperuensis</name>
    <dbReference type="NCBI Taxonomy" id="291989"/>
    <lineage>
        <taxon>Bacteria</taxon>
        <taxon>Bacillati</taxon>
        <taxon>Bacillota</taxon>
        <taxon>Clostridia</taxon>
        <taxon>Thermosediminibacterales</taxon>
        <taxon>Thermosediminibacteraceae</taxon>
        <taxon>Thermosediminibacter</taxon>
    </lineage>
</organism>
<evidence type="ECO:0000256" key="1">
    <source>
        <dbReference type="ARBA" id="ARBA00003041"/>
    </source>
</evidence>
<proteinExistence type="inferred from homology"/>
<dbReference type="EMBL" id="VNHO01000001">
    <property type="protein sequence ID" value="TYP59931.1"/>
    <property type="molecule type" value="Genomic_DNA"/>
</dbReference>
<keyword evidence="9" id="KW-0282">Flagellum</keyword>
<dbReference type="PANTHER" id="PTHR34982">
    <property type="entry name" value="YOP PROTEINS TRANSLOCATION PROTEIN L"/>
    <property type="match status" value="1"/>
</dbReference>
<keyword evidence="4" id="KW-1005">Bacterial flagellum biogenesis</keyword>
<reference evidence="9 10" key="1">
    <citation type="submission" date="2019-07" db="EMBL/GenBank/DDBJ databases">
        <title>Genomic Encyclopedia of Type Strains, Phase I: the one thousand microbial genomes (KMG-I) project.</title>
        <authorList>
            <person name="Kyrpides N."/>
        </authorList>
    </citation>
    <scope>NUCLEOTIDE SEQUENCE [LARGE SCALE GENOMIC DNA]</scope>
    <source>
        <strain evidence="9 10">DSM 16647</strain>
    </source>
</reference>
<evidence type="ECO:0000256" key="7">
    <source>
        <dbReference type="SAM" id="Coils"/>
    </source>
</evidence>
<gene>
    <name evidence="9" type="ORF">LZ11_00092</name>
</gene>
<keyword evidence="5" id="KW-0653">Protein transport</keyword>
<keyword evidence="9" id="KW-0966">Cell projection</keyword>
<dbReference type="AlphaFoldDB" id="A0A5S5AYZ0"/>
<dbReference type="Proteomes" id="UP000322294">
    <property type="component" value="Unassembled WGS sequence"/>
</dbReference>
<dbReference type="GO" id="GO:0005829">
    <property type="term" value="C:cytosol"/>
    <property type="evidence" value="ECO:0007669"/>
    <property type="project" value="TreeGrafter"/>
</dbReference>